<dbReference type="SUPFAM" id="SSF161111">
    <property type="entry name" value="Cation efflux protein transmembrane domain-like"/>
    <property type="match status" value="1"/>
</dbReference>
<gene>
    <name evidence="11" type="ORF">QR721_01410</name>
</gene>
<evidence type="ECO:0000256" key="1">
    <source>
        <dbReference type="ARBA" id="ARBA00004141"/>
    </source>
</evidence>
<comment type="subcellular location">
    <subcellularLocation>
        <location evidence="1">Membrane</location>
        <topology evidence="1">Multi-pass membrane protein</topology>
    </subcellularLocation>
</comment>
<dbReference type="InterPro" id="IPR058533">
    <property type="entry name" value="Cation_efflux_TM"/>
</dbReference>
<keyword evidence="12" id="KW-1185">Reference proteome</keyword>
<feature type="domain" description="Cation efflux protein cytoplasmic" evidence="10">
    <location>
        <begin position="213"/>
        <end position="289"/>
    </location>
</feature>
<evidence type="ECO:0000313" key="11">
    <source>
        <dbReference type="EMBL" id="WLV25969.1"/>
    </source>
</evidence>
<accession>A0ABY9KZ93</accession>
<organism evidence="11 12">
    <name type="scientific">Aciduricibacillus chroicocephali</name>
    <dbReference type="NCBI Taxonomy" id="3054939"/>
    <lineage>
        <taxon>Bacteria</taxon>
        <taxon>Bacillati</taxon>
        <taxon>Bacillota</taxon>
        <taxon>Bacilli</taxon>
        <taxon>Bacillales</taxon>
        <taxon>Bacillaceae</taxon>
        <taxon>Aciduricibacillus</taxon>
    </lineage>
</organism>
<proteinExistence type="inferred from homology"/>
<sequence length="301" mass="32719">MNLGHEHSHGDNKKALLISFLITGGFMIIEAIGGWLTNSLALLSDAGHMLSDTVSLGIGVAAFKIGEKAADHSKTYGYKRFEILAALFNGITLAVVSIYIFYEAIRRFGSPPEISSTGMLIIAVIGLIVNITVAFIMHSGGDTHGNLNLRAAFLHVIGDLLGSVGAIIAAVLIKLFGWSLADPIASVIVAILVLVSAWRVLRDSLQVLMEGVPRDVEVDSVIKTIREVPGVIDLHHLHIWAITDEQRALSCHLVIDGDKKIEEGDKILRQVEQVLAEKHIEHVTIQFESEHQHIDANVISE</sequence>
<evidence type="ECO:0000259" key="10">
    <source>
        <dbReference type="Pfam" id="PF16916"/>
    </source>
</evidence>
<dbReference type="InterPro" id="IPR027470">
    <property type="entry name" value="Cation_efflux_CTD"/>
</dbReference>
<dbReference type="PANTHER" id="PTHR11562:SF17">
    <property type="entry name" value="RE54080P-RELATED"/>
    <property type="match status" value="1"/>
</dbReference>
<dbReference type="Gene3D" id="3.30.70.1350">
    <property type="entry name" value="Cation efflux protein, cytoplasmic domain"/>
    <property type="match status" value="1"/>
</dbReference>
<feature type="transmembrane region" description="Helical" evidence="8">
    <location>
        <begin position="149"/>
        <end position="177"/>
    </location>
</feature>
<keyword evidence="5 8" id="KW-1133">Transmembrane helix</keyword>
<dbReference type="InterPro" id="IPR002524">
    <property type="entry name" value="Cation_efflux"/>
</dbReference>
<evidence type="ECO:0000256" key="4">
    <source>
        <dbReference type="ARBA" id="ARBA00022692"/>
    </source>
</evidence>
<feature type="transmembrane region" description="Helical" evidence="8">
    <location>
        <begin position="114"/>
        <end position="137"/>
    </location>
</feature>
<reference evidence="11" key="1">
    <citation type="submission" date="2023-06" db="EMBL/GenBank/DDBJ databases">
        <title>A Treasure from Seagulls: Isolation and Description of Aciduricobacillus qingdaonensis gen. nov., sp. nov., a Rare Obligately Uric Acid-utilizing Member in the Family Bacillaceae.</title>
        <authorList>
            <person name="Liu W."/>
            <person name="Wang B."/>
        </authorList>
    </citation>
    <scope>NUCLEOTIDE SEQUENCE</scope>
    <source>
        <strain evidence="11">44XB</strain>
    </source>
</reference>
<evidence type="ECO:0000256" key="5">
    <source>
        <dbReference type="ARBA" id="ARBA00022989"/>
    </source>
</evidence>
<evidence type="ECO:0000313" key="12">
    <source>
        <dbReference type="Proteomes" id="UP001180087"/>
    </source>
</evidence>
<evidence type="ECO:0000256" key="2">
    <source>
        <dbReference type="ARBA" id="ARBA00008873"/>
    </source>
</evidence>
<evidence type="ECO:0000256" key="7">
    <source>
        <dbReference type="ARBA" id="ARBA00023136"/>
    </source>
</evidence>
<keyword evidence="4 8" id="KW-0812">Transmembrane</keyword>
<dbReference type="PANTHER" id="PTHR11562">
    <property type="entry name" value="CATION EFFLUX PROTEIN/ ZINC TRANSPORTER"/>
    <property type="match status" value="1"/>
</dbReference>
<evidence type="ECO:0000259" key="9">
    <source>
        <dbReference type="Pfam" id="PF01545"/>
    </source>
</evidence>
<dbReference type="InterPro" id="IPR036837">
    <property type="entry name" value="Cation_efflux_CTD_sf"/>
</dbReference>
<dbReference type="Proteomes" id="UP001180087">
    <property type="component" value="Chromosome"/>
</dbReference>
<dbReference type="Pfam" id="PF01545">
    <property type="entry name" value="Cation_efflux"/>
    <property type="match status" value="1"/>
</dbReference>
<dbReference type="NCBIfam" id="TIGR01297">
    <property type="entry name" value="CDF"/>
    <property type="match status" value="1"/>
</dbReference>
<evidence type="ECO:0000256" key="8">
    <source>
        <dbReference type="SAM" id="Phobius"/>
    </source>
</evidence>
<keyword evidence="7 8" id="KW-0472">Membrane</keyword>
<comment type="similarity">
    <text evidence="2">Belongs to the cation diffusion facilitator (CDF) transporter (TC 2.A.4) family. SLC30A subfamily.</text>
</comment>
<dbReference type="SUPFAM" id="SSF160240">
    <property type="entry name" value="Cation efflux protein cytoplasmic domain-like"/>
    <property type="match status" value="1"/>
</dbReference>
<feature type="transmembrane region" description="Helical" evidence="8">
    <location>
        <begin position="183"/>
        <end position="201"/>
    </location>
</feature>
<feature type="domain" description="Cation efflux protein transmembrane" evidence="9">
    <location>
        <begin position="16"/>
        <end position="209"/>
    </location>
</feature>
<evidence type="ECO:0000256" key="3">
    <source>
        <dbReference type="ARBA" id="ARBA00022448"/>
    </source>
</evidence>
<protein>
    <submittedName>
        <fullName evidence="11">Cation diffusion facilitator family transporter</fullName>
    </submittedName>
</protein>
<feature type="transmembrane region" description="Helical" evidence="8">
    <location>
        <begin position="83"/>
        <end position="102"/>
    </location>
</feature>
<evidence type="ECO:0000256" key="6">
    <source>
        <dbReference type="ARBA" id="ARBA00023065"/>
    </source>
</evidence>
<dbReference type="Pfam" id="PF16916">
    <property type="entry name" value="ZT_dimer"/>
    <property type="match status" value="1"/>
</dbReference>
<dbReference type="InterPro" id="IPR050681">
    <property type="entry name" value="CDF/SLC30A"/>
</dbReference>
<feature type="transmembrane region" description="Helical" evidence="8">
    <location>
        <begin position="15"/>
        <end position="36"/>
    </location>
</feature>
<keyword evidence="6" id="KW-0406">Ion transport</keyword>
<dbReference type="InterPro" id="IPR027469">
    <property type="entry name" value="Cation_efflux_TMD_sf"/>
</dbReference>
<dbReference type="EMBL" id="CP129113">
    <property type="protein sequence ID" value="WLV25969.1"/>
    <property type="molecule type" value="Genomic_DNA"/>
</dbReference>
<dbReference type="Gene3D" id="1.20.1510.10">
    <property type="entry name" value="Cation efflux protein transmembrane domain"/>
    <property type="match status" value="1"/>
</dbReference>
<name>A0ABY9KZ93_9BACI</name>
<keyword evidence="3" id="KW-0813">Transport</keyword>